<dbReference type="EMBL" id="CP136891">
    <property type="protein sequence ID" value="WOK96110.1"/>
    <property type="molecule type" value="Genomic_DNA"/>
</dbReference>
<dbReference type="GO" id="GO:0030896">
    <property type="term" value="C:checkpoint clamp complex"/>
    <property type="evidence" value="ECO:0007669"/>
    <property type="project" value="UniProtKB-UniRule"/>
</dbReference>
<proteinExistence type="inferred from homology"/>
<evidence type="ECO:0000256" key="2">
    <source>
        <dbReference type="PIRNR" id="PIRNR009303"/>
    </source>
</evidence>
<dbReference type="AlphaFoldDB" id="A0AAQ3JXV7"/>
<dbReference type="GO" id="GO:0031573">
    <property type="term" value="P:mitotic intra-S DNA damage checkpoint signaling"/>
    <property type="evidence" value="ECO:0007669"/>
    <property type="project" value="TreeGrafter"/>
</dbReference>
<dbReference type="InterPro" id="IPR046938">
    <property type="entry name" value="DNA_clamp_sf"/>
</dbReference>
<keyword evidence="5" id="KW-1185">Reference proteome</keyword>
<evidence type="ECO:0000313" key="4">
    <source>
        <dbReference type="EMBL" id="WOK96110.1"/>
    </source>
</evidence>
<name>A0AAQ3JXV7_9LILI</name>
<dbReference type="FunFam" id="3.70.10.10:FF:000012">
    <property type="entry name" value="cell cycle checkpoint control protein RAD9A"/>
    <property type="match status" value="1"/>
</dbReference>
<feature type="compositionally biased region" description="Polar residues" evidence="3">
    <location>
        <begin position="303"/>
        <end position="324"/>
    </location>
</feature>
<dbReference type="GO" id="GO:0000076">
    <property type="term" value="P:DNA replication checkpoint signaling"/>
    <property type="evidence" value="ECO:0007669"/>
    <property type="project" value="TreeGrafter"/>
</dbReference>
<evidence type="ECO:0000256" key="3">
    <source>
        <dbReference type="SAM" id="MobiDB-lite"/>
    </source>
</evidence>
<feature type="compositionally biased region" description="Basic and acidic residues" evidence="3">
    <location>
        <begin position="386"/>
        <end position="400"/>
    </location>
</feature>
<dbReference type="InterPro" id="IPR007268">
    <property type="entry name" value="Rad9/Ddc1"/>
</dbReference>
<dbReference type="InterPro" id="IPR026584">
    <property type="entry name" value="Rad9"/>
</dbReference>
<protein>
    <submittedName>
        <fullName evidence="4">Cell cycle checkpoint control protein RAD9A</fullName>
    </submittedName>
</protein>
<dbReference type="GO" id="GO:0006281">
    <property type="term" value="P:DNA repair"/>
    <property type="evidence" value="ECO:0007669"/>
    <property type="project" value="UniProtKB-UniRule"/>
</dbReference>
<dbReference type="PANTHER" id="PTHR15237:SF0">
    <property type="entry name" value="CELL CYCLE CHECKPOINT CONTROL PROTEIN"/>
    <property type="match status" value="1"/>
</dbReference>
<feature type="region of interest" description="Disordered" evidence="3">
    <location>
        <begin position="297"/>
        <end position="324"/>
    </location>
</feature>
<feature type="compositionally biased region" description="Acidic residues" evidence="3">
    <location>
        <begin position="415"/>
        <end position="425"/>
    </location>
</feature>
<evidence type="ECO:0000256" key="1">
    <source>
        <dbReference type="ARBA" id="ARBA00008494"/>
    </source>
</evidence>
<comment type="similarity">
    <text evidence="1 2">Belongs to the rad9 family.</text>
</comment>
<dbReference type="Pfam" id="PF04139">
    <property type="entry name" value="Rad9"/>
    <property type="match status" value="1"/>
</dbReference>
<dbReference type="Proteomes" id="UP001327560">
    <property type="component" value="Chromosome 2"/>
</dbReference>
<dbReference type="GO" id="GO:0071479">
    <property type="term" value="P:cellular response to ionizing radiation"/>
    <property type="evidence" value="ECO:0007669"/>
    <property type="project" value="TreeGrafter"/>
</dbReference>
<feature type="region of interest" description="Disordered" evidence="3">
    <location>
        <begin position="385"/>
        <end position="436"/>
    </location>
</feature>
<dbReference type="PANTHER" id="PTHR15237">
    <property type="entry name" value="DNA REPAIR PROTEIN RAD9"/>
    <property type="match status" value="1"/>
</dbReference>
<dbReference type="Gene3D" id="3.70.10.10">
    <property type="match status" value="1"/>
</dbReference>
<reference evidence="4 5" key="1">
    <citation type="submission" date="2023-10" db="EMBL/GenBank/DDBJ databases">
        <title>Chromosome-scale genome assembly provides insights into flower coloration mechanisms of Canna indica.</title>
        <authorList>
            <person name="Li C."/>
        </authorList>
    </citation>
    <scope>NUCLEOTIDE SEQUENCE [LARGE SCALE GENOMIC DNA]</scope>
    <source>
        <tissue evidence="4">Flower</tissue>
    </source>
</reference>
<gene>
    <name evidence="4" type="ORF">Cni_G04817</name>
</gene>
<dbReference type="PIRSF" id="PIRSF009303">
    <property type="entry name" value="Cell_cycle_RAD9"/>
    <property type="match status" value="1"/>
</dbReference>
<organism evidence="4 5">
    <name type="scientific">Canna indica</name>
    <name type="common">Indian-shot</name>
    <dbReference type="NCBI Taxonomy" id="4628"/>
    <lineage>
        <taxon>Eukaryota</taxon>
        <taxon>Viridiplantae</taxon>
        <taxon>Streptophyta</taxon>
        <taxon>Embryophyta</taxon>
        <taxon>Tracheophyta</taxon>
        <taxon>Spermatophyta</taxon>
        <taxon>Magnoliopsida</taxon>
        <taxon>Liliopsida</taxon>
        <taxon>Zingiberales</taxon>
        <taxon>Cannaceae</taxon>
        <taxon>Canna</taxon>
    </lineage>
</organism>
<accession>A0AAQ3JXV7</accession>
<sequence length="436" mass="47649">MELSLSGNAIKTFARSITCLARIGTEVVLLASPSKLELHTLNSSRSAYQIVSFLPSAFDVYALSSPSIRCSVLLKSLCAVLRTPAAALDHFAIALPSPDAPKLQCTLYCLNGVKKTYWITCNVDPDVQQLSLDRQQFPSSLVVRPRDLTWLLANFQSSLQEITIIATEASAVPSDTGDEIGGKAVELRSYVDPTKDNSDGALHTQLWIDPAEEFLQYTHIGDPVDVTFGVKELKAFLTFCEGCEVDIHIFFEKAGKPILMAPKFGFDDGSNSDFDSTLVLATMLTSQLNDSIEQPLVPPVPQSECSGGANANVTPVSDNPSNDTKIWSELSGSAAKSSDACREKQVQVEGNPSSTILNNREAHNAENSHRAAAAQKVALNIQPMETDNRDKYQDRMDAHGDPYSQHHPSNWVGAIDDEDDEDEEELHIQSTPNFYD</sequence>
<evidence type="ECO:0000313" key="5">
    <source>
        <dbReference type="Proteomes" id="UP001327560"/>
    </source>
</evidence>
<dbReference type="SUPFAM" id="SSF55979">
    <property type="entry name" value="DNA clamp"/>
    <property type="match status" value="1"/>
</dbReference>